<keyword evidence="4" id="KW-1185">Reference proteome</keyword>
<organism evidence="3 4">
    <name type="scientific">Dyadobacter helix</name>
    <dbReference type="NCBI Taxonomy" id="2822344"/>
    <lineage>
        <taxon>Bacteria</taxon>
        <taxon>Pseudomonadati</taxon>
        <taxon>Bacteroidota</taxon>
        <taxon>Cytophagia</taxon>
        <taxon>Cytophagales</taxon>
        <taxon>Spirosomataceae</taxon>
        <taxon>Dyadobacter</taxon>
    </lineage>
</organism>
<reference evidence="3" key="1">
    <citation type="submission" date="2021-04" db="EMBL/GenBank/DDBJ databases">
        <authorList>
            <person name="Rodrigo-Torres L."/>
            <person name="Arahal R. D."/>
            <person name="Lucena T."/>
        </authorList>
    </citation>
    <scope>NUCLEOTIDE SEQUENCE</scope>
    <source>
        <strain evidence="3">CECT 9275</strain>
    </source>
</reference>
<feature type="domain" description="Sialate O-acetylesterase" evidence="2">
    <location>
        <begin position="1"/>
        <end position="123"/>
    </location>
</feature>
<protein>
    <recommendedName>
        <fullName evidence="2">Sialate O-acetylesterase domain-containing protein</fullName>
    </recommendedName>
</protein>
<dbReference type="PANTHER" id="PTHR31988">
    <property type="entry name" value="ESTERASE, PUTATIVE (DUF303)-RELATED"/>
    <property type="match status" value="1"/>
</dbReference>
<dbReference type="GO" id="GO:0016788">
    <property type="term" value="F:hydrolase activity, acting on ester bonds"/>
    <property type="evidence" value="ECO:0007669"/>
    <property type="project" value="UniProtKB-ARBA"/>
</dbReference>
<dbReference type="Pfam" id="PF03629">
    <property type="entry name" value="SASA"/>
    <property type="match status" value="1"/>
</dbReference>
<gene>
    <name evidence="3" type="ORF">DYBT9275_02354</name>
</gene>
<dbReference type="Gene3D" id="3.40.50.1110">
    <property type="entry name" value="SGNH hydrolase"/>
    <property type="match status" value="1"/>
</dbReference>
<evidence type="ECO:0000259" key="2">
    <source>
        <dbReference type="Pfam" id="PF03629"/>
    </source>
</evidence>
<name>A0A916JFH7_9BACT</name>
<dbReference type="InterPro" id="IPR052940">
    <property type="entry name" value="Carb_Esterase_6"/>
</dbReference>
<dbReference type="AlphaFoldDB" id="A0A916JFH7"/>
<dbReference type="InterPro" id="IPR036514">
    <property type="entry name" value="SGNH_hydro_sf"/>
</dbReference>
<proteinExistence type="predicted"/>
<dbReference type="EMBL" id="CAJRAF010000002">
    <property type="protein sequence ID" value="CAG4999961.1"/>
    <property type="molecule type" value="Genomic_DNA"/>
</dbReference>
<dbReference type="Proteomes" id="UP000680038">
    <property type="component" value="Unassembled WGS sequence"/>
</dbReference>
<dbReference type="InterPro" id="IPR005181">
    <property type="entry name" value="SASA"/>
</dbReference>
<keyword evidence="1" id="KW-0378">Hydrolase</keyword>
<sequence>MLQKVKAAQKYGTIRAILWHQGEQDSNPEAVKSYEQKLAAFFQRLRKDLHTPDTPILIGTLADFYIPANPEAATINQIIRQYVATKPNVYLVSATGLTDKGDAVHFDTPSACELGRRYAQALLLTHKKSTH</sequence>
<dbReference type="SUPFAM" id="SSF52266">
    <property type="entry name" value="SGNH hydrolase"/>
    <property type="match status" value="1"/>
</dbReference>
<evidence type="ECO:0000313" key="4">
    <source>
        <dbReference type="Proteomes" id="UP000680038"/>
    </source>
</evidence>
<dbReference type="PANTHER" id="PTHR31988:SF19">
    <property type="entry name" value="9-O-ACETYL-N-ACETYLNEURAMINIC ACID DEACETYLASE-RELATED"/>
    <property type="match status" value="1"/>
</dbReference>
<evidence type="ECO:0000256" key="1">
    <source>
        <dbReference type="ARBA" id="ARBA00022801"/>
    </source>
</evidence>
<evidence type="ECO:0000313" key="3">
    <source>
        <dbReference type="EMBL" id="CAG4999961.1"/>
    </source>
</evidence>
<comment type="caution">
    <text evidence="3">The sequence shown here is derived from an EMBL/GenBank/DDBJ whole genome shotgun (WGS) entry which is preliminary data.</text>
</comment>
<accession>A0A916JFH7</accession>